<evidence type="ECO:0000256" key="1">
    <source>
        <dbReference type="SAM" id="Coils"/>
    </source>
</evidence>
<keyword evidence="1" id="KW-0175">Coiled coil</keyword>
<feature type="coiled-coil region" evidence="1">
    <location>
        <begin position="144"/>
        <end position="174"/>
    </location>
</feature>
<name>A0A1X9M7W9_9BACI</name>
<dbReference type="KEGG" id="bkw:BkAM31D_02255"/>
<organism evidence="2 3">
    <name type="scientific">Halalkalibacter krulwichiae</name>
    <dbReference type="NCBI Taxonomy" id="199441"/>
    <lineage>
        <taxon>Bacteria</taxon>
        <taxon>Bacillati</taxon>
        <taxon>Bacillota</taxon>
        <taxon>Bacilli</taxon>
        <taxon>Bacillales</taxon>
        <taxon>Bacillaceae</taxon>
        <taxon>Halalkalibacter</taxon>
    </lineage>
</organism>
<dbReference type="AlphaFoldDB" id="A0A1X9M7W9"/>
<accession>A0A1X9M7W9</accession>
<sequence>MSNRPTLNSFRSSKDMRFGNKVAEFDNSVKEYKLSEEELEKYRQAEVKKPVKKRGDGDMAKQPKVIGYAKYKELEAKVEVLQKKLEETNKKEHGEVGCETEERKALQTCYYEVQRLENFISKKYSDEIGKGDPTTGESAVEVAIRLLKEQKEQIVEAAIEYEELDQERRKLLEKIAKSQQPPFDIENYLTDDMKQVIAERDALKQLVKVVYQ</sequence>
<dbReference type="RefSeq" id="WP_066158408.1">
    <property type="nucleotide sequence ID" value="NZ_CP020814.1"/>
</dbReference>
<dbReference type="STRING" id="199441.BkAM31D_02255"/>
<evidence type="ECO:0000313" key="3">
    <source>
        <dbReference type="Proteomes" id="UP000193006"/>
    </source>
</evidence>
<protein>
    <submittedName>
        <fullName evidence="2">Uncharacterized protein</fullName>
    </submittedName>
</protein>
<evidence type="ECO:0000313" key="2">
    <source>
        <dbReference type="EMBL" id="ARK28764.1"/>
    </source>
</evidence>
<proteinExistence type="predicted"/>
<keyword evidence="3" id="KW-1185">Reference proteome</keyword>
<gene>
    <name evidence="2" type="ORF">BkAM31D_02255</name>
</gene>
<reference evidence="2 3" key="1">
    <citation type="submission" date="2017-04" db="EMBL/GenBank/DDBJ databases">
        <title>Bacillus krulwichiae AM31D Genome sequencing and assembly.</title>
        <authorList>
            <person name="Krulwich T.A."/>
            <person name="Anastor L."/>
            <person name="Ehrlich R."/>
            <person name="Ehrlich G.D."/>
            <person name="Janto B."/>
        </authorList>
    </citation>
    <scope>NUCLEOTIDE SEQUENCE [LARGE SCALE GENOMIC DNA]</scope>
    <source>
        <strain evidence="2 3">AM31D</strain>
    </source>
</reference>
<dbReference type="Proteomes" id="UP000193006">
    <property type="component" value="Chromosome"/>
</dbReference>
<dbReference type="EMBL" id="CP020814">
    <property type="protein sequence ID" value="ARK28764.1"/>
    <property type="molecule type" value="Genomic_DNA"/>
</dbReference>